<dbReference type="EMBL" id="QRBI01000107">
    <property type="protein sequence ID" value="RMC12091.1"/>
    <property type="molecule type" value="Genomic_DNA"/>
</dbReference>
<gene>
    <name evidence="2" type="ORF">DUI87_11226</name>
</gene>
<dbReference type="OrthoDB" id="9223311at2759"/>
<feature type="region of interest" description="Disordered" evidence="1">
    <location>
        <begin position="1"/>
        <end position="32"/>
    </location>
</feature>
<keyword evidence="3" id="KW-1185">Reference proteome</keyword>
<name>A0A3M0KHK9_HIRRU</name>
<organism evidence="2 3">
    <name type="scientific">Hirundo rustica rustica</name>
    <dbReference type="NCBI Taxonomy" id="333673"/>
    <lineage>
        <taxon>Eukaryota</taxon>
        <taxon>Metazoa</taxon>
        <taxon>Chordata</taxon>
        <taxon>Craniata</taxon>
        <taxon>Vertebrata</taxon>
        <taxon>Euteleostomi</taxon>
        <taxon>Archelosauria</taxon>
        <taxon>Archosauria</taxon>
        <taxon>Dinosauria</taxon>
        <taxon>Saurischia</taxon>
        <taxon>Theropoda</taxon>
        <taxon>Coelurosauria</taxon>
        <taxon>Aves</taxon>
        <taxon>Neognathae</taxon>
        <taxon>Neoaves</taxon>
        <taxon>Telluraves</taxon>
        <taxon>Australaves</taxon>
        <taxon>Passeriformes</taxon>
        <taxon>Sylvioidea</taxon>
        <taxon>Hirundinidae</taxon>
        <taxon>Hirundo</taxon>
    </lineage>
</organism>
<evidence type="ECO:0000256" key="1">
    <source>
        <dbReference type="SAM" id="MobiDB-lite"/>
    </source>
</evidence>
<dbReference type="Proteomes" id="UP000269221">
    <property type="component" value="Unassembled WGS sequence"/>
</dbReference>
<evidence type="ECO:0000313" key="3">
    <source>
        <dbReference type="Proteomes" id="UP000269221"/>
    </source>
</evidence>
<reference evidence="2 3" key="1">
    <citation type="submission" date="2018-07" db="EMBL/GenBank/DDBJ databases">
        <title>A high quality draft genome assembly of the barn swallow (H. rustica rustica).</title>
        <authorList>
            <person name="Formenti G."/>
            <person name="Chiara M."/>
            <person name="Poveda L."/>
            <person name="Francoijs K.-J."/>
            <person name="Bonisoli-Alquati A."/>
            <person name="Canova L."/>
            <person name="Gianfranceschi L."/>
            <person name="Horner D.S."/>
            <person name="Saino N."/>
        </authorList>
    </citation>
    <scope>NUCLEOTIDE SEQUENCE [LARGE SCALE GENOMIC DNA]</scope>
    <source>
        <strain evidence="2">Chelidonia</strain>
        <tissue evidence="2">Blood</tissue>
    </source>
</reference>
<proteinExistence type="predicted"/>
<sequence>MNSVGAVDGHLFHDSGPDFTGNRSEHSQPAYAVTTDPVPCKAATSYSSLLVQAKMNGMEWNGMEWNGMEWNGMEWNGMEWNGTEWNGDAHTK</sequence>
<evidence type="ECO:0000313" key="2">
    <source>
        <dbReference type="EMBL" id="RMC12091.1"/>
    </source>
</evidence>
<dbReference type="AlphaFoldDB" id="A0A3M0KHK9"/>
<comment type="caution">
    <text evidence="2">The sequence shown here is derived from an EMBL/GenBank/DDBJ whole genome shotgun (WGS) entry which is preliminary data.</text>
</comment>
<accession>A0A3M0KHK9</accession>
<protein>
    <submittedName>
        <fullName evidence="2">Uncharacterized protein</fullName>
    </submittedName>
</protein>